<proteinExistence type="predicted"/>
<dbReference type="Proteomes" id="UP000009172">
    <property type="component" value="Unassembled WGS sequence"/>
</dbReference>
<dbReference type="AlphaFoldDB" id="F2S531"/>
<sequence length="121" mass="13497">MAFQGWAPVHYHHYRVPLLLCARSLLLRTMQAIQQASQQANLPYSYAYPTKEPLSSPAARLSPHLHARMSHNFCLLGLLDSFIVKSSFCSGFLPRFLPGLLLALDRPAGLRGRDGPRTPQA</sequence>
<feature type="signal peptide" evidence="1">
    <location>
        <begin position="1"/>
        <end position="32"/>
    </location>
</feature>
<feature type="chain" id="PRO_5003285855" evidence="1">
    <location>
        <begin position="33"/>
        <end position="121"/>
    </location>
</feature>
<protein>
    <submittedName>
        <fullName evidence="2">Uncharacterized protein</fullName>
    </submittedName>
</protein>
<reference evidence="3" key="1">
    <citation type="journal article" date="2012" name="MBio">
        <title>Comparative genome analysis of Trichophyton rubrum and related dermatophytes reveals candidate genes involved in infection.</title>
        <authorList>
            <person name="Martinez D.A."/>
            <person name="Oliver B.G."/>
            <person name="Graeser Y."/>
            <person name="Goldberg J.M."/>
            <person name="Li W."/>
            <person name="Martinez-Rossi N.M."/>
            <person name="Monod M."/>
            <person name="Shelest E."/>
            <person name="Barton R.C."/>
            <person name="Birch E."/>
            <person name="Brakhage A.A."/>
            <person name="Chen Z."/>
            <person name="Gurr S.J."/>
            <person name="Heiman D."/>
            <person name="Heitman J."/>
            <person name="Kosti I."/>
            <person name="Rossi A."/>
            <person name="Saif S."/>
            <person name="Samalova M."/>
            <person name="Saunders C.W."/>
            <person name="Shea T."/>
            <person name="Summerbell R.C."/>
            <person name="Xu J."/>
            <person name="Young S."/>
            <person name="Zeng Q."/>
            <person name="Birren B.W."/>
            <person name="Cuomo C.A."/>
            <person name="White T.C."/>
        </authorList>
    </citation>
    <scope>NUCLEOTIDE SEQUENCE [LARGE SCALE GENOMIC DNA]</scope>
    <source>
        <strain evidence="3">CBS 112818</strain>
    </source>
</reference>
<keyword evidence="3" id="KW-1185">Reference proteome</keyword>
<accession>F2S531</accession>
<evidence type="ECO:0000256" key="1">
    <source>
        <dbReference type="SAM" id="SignalP"/>
    </source>
</evidence>
<name>F2S531_TRIT1</name>
<dbReference type="EMBL" id="GG698513">
    <property type="protein sequence ID" value="EGD98680.1"/>
    <property type="molecule type" value="Genomic_DNA"/>
</dbReference>
<evidence type="ECO:0000313" key="3">
    <source>
        <dbReference type="Proteomes" id="UP000009172"/>
    </source>
</evidence>
<dbReference type="HOGENOM" id="CLU_2039760_0_0_1"/>
<keyword evidence="1" id="KW-0732">Signal</keyword>
<organism evidence="2 3">
    <name type="scientific">Trichophyton tonsurans (strain CBS 112818)</name>
    <name type="common">Scalp ringworm fungus</name>
    <dbReference type="NCBI Taxonomy" id="647933"/>
    <lineage>
        <taxon>Eukaryota</taxon>
        <taxon>Fungi</taxon>
        <taxon>Dikarya</taxon>
        <taxon>Ascomycota</taxon>
        <taxon>Pezizomycotina</taxon>
        <taxon>Eurotiomycetes</taxon>
        <taxon>Eurotiomycetidae</taxon>
        <taxon>Onygenales</taxon>
        <taxon>Arthrodermataceae</taxon>
        <taxon>Trichophyton</taxon>
    </lineage>
</organism>
<gene>
    <name evidence="2" type="ORF">TESG_06160</name>
</gene>
<evidence type="ECO:0000313" key="2">
    <source>
        <dbReference type="EMBL" id="EGD98680.1"/>
    </source>
</evidence>